<sequence>MYSHISKCFEGFVTAARFSTAASLVFLPFWVVIRFSSVSDYDSTKHHNYDSRKHHKEIMKLEKKSYGSEGNREG</sequence>
<protein>
    <recommendedName>
        <fullName evidence="4">Transmembrane protein</fullName>
    </recommendedName>
</protein>
<dbReference type="AlphaFoldDB" id="A0A540M5L4"/>
<comment type="caution">
    <text evidence="2">The sequence shown here is derived from an EMBL/GenBank/DDBJ whole genome shotgun (WGS) entry which is preliminary data.</text>
</comment>
<dbReference type="EMBL" id="VIEB01000351">
    <property type="protein sequence ID" value="TQD94040.1"/>
    <property type="molecule type" value="Genomic_DNA"/>
</dbReference>
<evidence type="ECO:0000313" key="3">
    <source>
        <dbReference type="Proteomes" id="UP000315295"/>
    </source>
</evidence>
<keyword evidence="3" id="KW-1185">Reference proteome</keyword>
<keyword evidence="1" id="KW-0812">Transmembrane</keyword>
<gene>
    <name evidence="2" type="ORF">C1H46_020373</name>
</gene>
<evidence type="ECO:0008006" key="4">
    <source>
        <dbReference type="Google" id="ProtNLM"/>
    </source>
</evidence>
<feature type="transmembrane region" description="Helical" evidence="1">
    <location>
        <begin position="12"/>
        <end position="33"/>
    </location>
</feature>
<keyword evidence="1" id="KW-0472">Membrane</keyword>
<evidence type="ECO:0000313" key="2">
    <source>
        <dbReference type="EMBL" id="TQD94040.1"/>
    </source>
</evidence>
<proteinExistence type="predicted"/>
<name>A0A540M5L4_MALBA</name>
<evidence type="ECO:0000256" key="1">
    <source>
        <dbReference type="SAM" id="Phobius"/>
    </source>
</evidence>
<organism evidence="2 3">
    <name type="scientific">Malus baccata</name>
    <name type="common">Siberian crab apple</name>
    <name type="synonym">Pyrus baccata</name>
    <dbReference type="NCBI Taxonomy" id="106549"/>
    <lineage>
        <taxon>Eukaryota</taxon>
        <taxon>Viridiplantae</taxon>
        <taxon>Streptophyta</taxon>
        <taxon>Embryophyta</taxon>
        <taxon>Tracheophyta</taxon>
        <taxon>Spermatophyta</taxon>
        <taxon>Magnoliopsida</taxon>
        <taxon>eudicotyledons</taxon>
        <taxon>Gunneridae</taxon>
        <taxon>Pentapetalae</taxon>
        <taxon>rosids</taxon>
        <taxon>fabids</taxon>
        <taxon>Rosales</taxon>
        <taxon>Rosaceae</taxon>
        <taxon>Amygdaloideae</taxon>
        <taxon>Maleae</taxon>
        <taxon>Malus</taxon>
    </lineage>
</organism>
<keyword evidence="1" id="KW-1133">Transmembrane helix</keyword>
<dbReference type="Proteomes" id="UP000315295">
    <property type="component" value="Unassembled WGS sequence"/>
</dbReference>
<reference evidence="2 3" key="1">
    <citation type="journal article" date="2019" name="G3 (Bethesda)">
        <title>Sequencing of a Wild Apple (Malus baccata) Genome Unravels the Differences Between Cultivated and Wild Apple Species Regarding Disease Resistance and Cold Tolerance.</title>
        <authorList>
            <person name="Chen X."/>
        </authorList>
    </citation>
    <scope>NUCLEOTIDE SEQUENCE [LARGE SCALE GENOMIC DNA]</scope>
    <source>
        <strain evidence="3">cv. Shandingzi</strain>
        <tissue evidence="2">Leaves</tissue>
    </source>
</reference>
<accession>A0A540M5L4</accession>